<dbReference type="EMBL" id="AP024086">
    <property type="protein sequence ID" value="BCL62551.1"/>
    <property type="molecule type" value="Genomic_DNA"/>
</dbReference>
<dbReference type="RefSeq" id="WP_228854899.1">
    <property type="nucleotide sequence ID" value="NZ_AP024086.1"/>
</dbReference>
<dbReference type="GO" id="GO:0005886">
    <property type="term" value="C:plasma membrane"/>
    <property type="evidence" value="ECO:0007669"/>
    <property type="project" value="UniProtKB-SubCell"/>
</dbReference>
<dbReference type="SMART" id="SM01049">
    <property type="entry name" value="Cache_2"/>
    <property type="match status" value="2"/>
</dbReference>
<evidence type="ECO:0000256" key="5">
    <source>
        <dbReference type="ARBA" id="ARBA00023136"/>
    </source>
</evidence>
<evidence type="ECO:0000313" key="9">
    <source>
        <dbReference type="Proteomes" id="UP000826725"/>
    </source>
</evidence>
<sequence>MQFNIRTKLFISYSSIFLLILIAAGMGVYSFVRLTIEKNIESELQQSTNILLNLVETAAEVSLKNYLRATAEKNLEITEFFHQRTLKGELTEEEAKNQVAEIFLHQHIGESGYIYAIDSGGVLQIHPQPSLVGVNISQYNFVTVQKKKKTGYLVYDWQNPGEKHKRGKALYMAYFAPWDWIISVSTYRSEFRQLVKLEDFRKKILAVSFGKTGYSYVMDLKGNLIVHPKLEGRNILGEKNAKGRYFIQEICERKKGKIIYPWQNPGDSTAREKLVIFNFIPQFQWIVASSSYLDEFFAP</sequence>
<name>A0A8D5FL18_9BACT</name>
<accession>A0A8D5FL18</accession>
<dbReference type="InterPro" id="IPR004010">
    <property type="entry name" value="Double_Cache_2"/>
</dbReference>
<evidence type="ECO:0000256" key="1">
    <source>
        <dbReference type="ARBA" id="ARBA00004651"/>
    </source>
</evidence>
<keyword evidence="4 6" id="KW-1133">Transmembrane helix</keyword>
<evidence type="ECO:0000259" key="7">
    <source>
        <dbReference type="SMART" id="SM01049"/>
    </source>
</evidence>
<organism evidence="8 9">
    <name type="scientific">Desulfomarina profundi</name>
    <dbReference type="NCBI Taxonomy" id="2772557"/>
    <lineage>
        <taxon>Bacteria</taxon>
        <taxon>Pseudomonadati</taxon>
        <taxon>Thermodesulfobacteriota</taxon>
        <taxon>Desulfobulbia</taxon>
        <taxon>Desulfobulbales</taxon>
        <taxon>Desulfobulbaceae</taxon>
        <taxon>Desulfomarina</taxon>
    </lineage>
</organism>
<dbReference type="Proteomes" id="UP000826725">
    <property type="component" value="Chromosome"/>
</dbReference>
<evidence type="ECO:0000313" key="8">
    <source>
        <dbReference type="EMBL" id="BCL62551.1"/>
    </source>
</evidence>
<reference evidence="8" key="1">
    <citation type="submission" date="2020-09" db="EMBL/GenBank/DDBJ databases">
        <title>Desulfogranum mesoprofundum gen. nov., sp. nov., a novel mesophilic, sulfate-reducing chemolithoautotroph isolated from a deep-sea hydrothermal vent chimney in the Suiyo Seamount.</title>
        <authorList>
            <person name="Hashimoto Y."/>
            <person name="Nakagawa S."/>
        </authorList>
    </citation>
    <scope>NUCLEOTIDE SEQUENCE</scope>
    <source>
        <strain evidence="8">KT2</strain>
    </source>
</reference>
<evidence type="ECO:0000256" key="2">
    <source>
        <dbReference type="ARBA" id="ARBA00022475"/>
    </source>
</evidence>
<gene>
    <name evidence="8" type="ORF">DGMP_32440</name>
</gene>
<dbReference type="CDD" id="cd12912">
    <property type="entry name" value="PDC2_MCP_like"/>
    <property type="match status" value="2"/>
</dbReference>
<dbReference type="Pfam" id="PF08269">
    <property type="entry name" value="dCache_2"/>
    <property type="match status" value="1"/>
</dbReference>
<keyword evidence="5 6" id="KW-0472">Membrane</keyword>
<feature type="domain" description="Single Cache" evidence="7">
    <location>
        <begin position="56"/>
        <end position="142"/>
    </location>
</feature>
<comment type="subcellular location">
    <subcellularLocation>
        <location evidence="1">Cell membrane</location>
        <topology evidence="1">Multi-pass membrane protein</topology>
    </subcellularLocation>
</comment>
<evidence type="ECO:0000256" key="6">
    <source>
        <dbReference type="SAM" id="Phobius"/>
    </source>
</evidence>
<protein>
    <recommendedName>
        <fullName evidence="7">Single Cache domain-containing protein</fullName>
    </recommendedName>
</protein>
<feature type="transmembrane region" description="Helical" evidence="6">
    <location>
        <begin position="12"/>
        <end position="32"/>
    </location>
</feature>
<keyword evidence="3 6" id="KW-0812">Transmembrane</keyword>
<dbReference type="InterPro" id="IPR033480">
    <property type="entry name" value="sCache_2"/>
</dbReference>
<dbReference type="AlphaFoldDB" id="A0A8D5FL18"/>
<evidence type="ECO:0000256" key="3">
    <source>
        <dbReference type="ARBA" id="ARBA00022692"/>
    </source>
</evidence>
<feature type="domain" description="Single Cache" evidence="7">
    <location>
        <begin position="187"/>
        <end position="248"/>
    </location>
</feature>
<keyword evidence="2" id="KW-1003">Cell membrane</keyword>
<proteinExistence type="predicted"/>
<evidence type="ECO:0000256" key="4">
    <source>
        <dbReference type="ARBA" id="ARBA00022989"/>
    </source>
</evidence>
<keyword evidence="9" id="KW-1185">Reference proteome</keyword>
<dbReference type="KEGG" id="dbk:DGMP_32440"/>